<dbReference type="Pfam" id="PF01467">
    <property type="entry name" value="CTP_transf_like"/>
    <property type="match status" value="1"/>
</dbReference>
<organism evidence="7 8">
    <name type="scientific">Verticillium longisporum</name>
    <name type="common">Verticillium dahliae var. longisporum</name>
    <dbReference type="NCBI Taxonomy" id="100787"/>
    <lineage>
        <taxon>Eukaryota</taxon>
        <taxon>Fungi</taxon>
        <taxon>Dikarya</taxon>
        <taxon>Ascomycota</taxon>
        <taxon>Pezizomycotina</taxon>
        <taxon>Sordariomycetes</taxon>
        <taxon>Hypocreomycetidae</taxon>
        <taxon>Glomerellales</taxon>
        <taxon>Plectosphaerellaceae</taxon>
        <taxon>Verticillium</taxon>
    </lineage>
</organism>
<evidence type="ECO:0000256" key="3">
    <source>
        <dbReference type="ARBA" id="ARBA00022741"/>
    </source>
</evidence>
<evidence type="ECO:0000313" key="8">
    <source>
        <dbReference type="Proteomes" id="UP000689129"/>
    </source>
</evidence>
<dbReference type="PANTHER" id="PTHR12039">
    <property type="entry name" value="NICOTINAMIDE MONONUCLEOTIDE ADENYLYLTRANSFERASE"/>
    <property type="match status" value="1"/>
</dbReference>
<dbReference type="EMBL" id="JAEMWZ010000035">
    <property type="protein sequence ID" value="KAG7141182.1"/>
    <property type="molecule type" value="Genomic_DNA"/>
</dbReference>
<comment type="pathway">
    <text evidence="5">Cofactor biosynthesis; NAD(+) biosynthesis; NAD(+) from nicotinamide D-ribonucleotide: step 1/1.</text>
</comment>
<evidence type="ECO:0000256" key="1">
    <source>
        <dbReference type="ARBA" id="ARBA00022679"/>
    </source>
</evidence>
<proteinExistence type="inferred from homology"/>
<comment type="caution">
    <text evidence="7">The sequence shown here is derived from an EMBL/GenBank/DDBJ whole genome shotgun (WGS) entry which is preliminary data.</text>
</comment>
<comment type="catalytic activity">
    <reaction evidence="5">
        <text>nicotinate beta-D-ribonucleotide + ATP + H(+) = deamido-NAD(+) + diphosphate</text>
        <dbReference type="Rhea" id="RHEA:22860"/>
        <dbReference type="ChEBI" id="CHEBI:15378"/>
        <dbReference type="ChEBI" id="CHEBI:30616"/>
        <dbReference type="ChEBI" id="CHEBI:33019"/>
        <dbReference type="ChEBI" id="CHEBI:57502"/>
        <dbReference type="ChEBI" id="CHEBI:58437"/>
        <dbReference type="EC" id="2.7.7.18"/>
    </reaction>
</comment>
<dbReference type="GO" id="GO:0004515">
    <property type="term" value="F:nicotinate-nucleotide adenylyltransferase activity"/>
    <property type="evidence" value="ECO:0007669"/>
    <property type="project" value="UniProtKB-EC"/>
</dbReference>
<comment type="catalytic activity">
    <reaction evidence="5">
        <text>beta-nicotinamide D-ribonucleotide + ATP + H(+) = diphosphate + NAD(+)</text>
        <dbReference type="Rhea" id="RHEA:21360"/>
        <dbReference type="ChEBI" id="CHEBI:14649"/>
        <dbReference type="ChEBI" id="CHEBI:15378"/>
        <dbReference type="ChEBI" id="CHEBI:30616"/>
        <dbReference type="ChEBI" id="CHEBI:33019"/>
        <dbReference type="ChEBI" id="CHEBI:57540"/>
        <dbReference type="EC" id="2.7.7.1"/>
    </reaction>
</comment>
<dbReference type="PANTHER" id="PTHR12039:SF0">
    <property type="entry name" value="NICOTINAMIDE-NUCLEOTIDE ADENYLYLTRANSFERASE"/>
    <property type="match status" value="1"/>
</dbReference>
<dbReference type="EC" id="2.7.7.1" evidence="5"/>
<dbReference type="GO" id="GO:0009435">
    <property type="term" value="P:NAD+ biosynthetic process"/>
    <property type="evidence" value="ECO:0007669"/>
    <property type="project" value="InterPro"/>
</dbReference>
<dbReference type="OrthoDB" id="422187at2759"/>
<evidence type="ECO:0000313" key="7">
    <source>
        <dbReference type="EMBL" id="KAG7141182.1"/>
    </source>
</evidence>
<dbReference type="InterPro" id="IPR051182">
    <property type="entry name" value="Euk_NMN_adenylyltrnsfrase"/>
</dbReference>
<keyword evidence="1 5" id="KW-0808">Transferase</keyword>
<name>A0A8I3AWI1_VERLO</name>
<feature type="domain" description="Cytidyltransferase-like" evidence="6">
    <location>
        <begin position="125"/>
        <end position="307"/>
    </location>
</feature>
<dbReference type="NCBIfam" id="TIGR00482">
    <property type="entry name" value="nicotinate (nicotinamide) nucleotide adenylyltransferase"/>
    <property type="match status" value="1"/>
</dbReference>
<evidence type="ECO:0000256" key="2">
    <source>
        <dbReference type="ARBA" id="ARBA00022695"/>
    </source>
</evidence>
<accession>A0A8I3AWI1</accession>
<dbReference type="GO" id="GO:0000309">
    <property type="term" value="F:nicotinamide-nucleotide adenylyltransferase activity"/>
    <property type="evidence" value="ECO:0007669"/>
    <property type="project" value="UniProtKB-EC"/>
</dbReference>
<dbReference type="InterPro" id="IPR004821">
    <property type="entry name" value="Cyt_trans-like"/>
</dbReference>
<dbReference type="AlphaFoldDB" id="A0A8I3AWI1"/>
<gene>
    <name evidence="7" type="ORF">HYQ45_002165</name>
</gene>
<keyword evidence="5" id="KW-0662">Pyridine nucleotide biosynthesis</keyword>
<keyword evidence="3 5" id="KW-0547">Nucleotide-binding</keyword>
<reference evidence="7" key="1">
    <citation type="journal article" date="2021" name="Mol. Plant Pathol.">
        <title>A 20-kb lineage-specific genomic region tames virulence in pathogenic amphidiploid Verticillium longisporum.</title>
        <authorList>
            <person name="Harting R."/>
            <person name="Starke J."/>
            <person name="Kusch H."/>
            <person name="Poggeler S."/>
            <person name="Maurus I."/>
            <person name="Schluter R."/>
            <person name="Landesfeind M."/>
            <person name="Bulla I."/>
            <person name="Nowrousian M."/>
            <person name="de Jonge R."/>
            <person name="Stahlhut G."/>
            <person name="Hoff K.J."/>
            <person name="Asshauer K.P."/>
            <person name="Thurmer A."/>
            <person name="Stanke M."/>
            <person name="Daniel R."/>
            <person name="Morgenstern B."/>
            <person name="Thomma B.P.H.J."/>
            <person name="Kronstad J.W."/>
            <person name="Braus-Stromeyer S.A."/>
            <person name="Braus G.H."/>
        </authorList>
    </citation>
    <scope>NUCLEOTIDE SEQUENCE</scope>
    <source>
        <strain evidence="7">Vl32</strain>
    </source>
</reference>
<keyword evidence="4 5" id="KW-0067">ATP-binding</keyword>
<dbReference type="GO" id="GO:0005524">
    <property type="term" value="F:ATP binding"/>
    <property type="evidence" value="ECO:0007669"/>
    <property type="project" value="UniProtKB-KW"/>
</dbReference>
<keyword evidence="5" id="KW-0520">NAD</keyword>
<comment type="similarity">
    <text evidence="5">Belongs to the eukaryotic NMN adenylyltransferase family.</text>
</comment>
<evidence type="ECO:0000256" key="5">
    <source>
        <dbReference type="RuleBase" id="RU362021"/>
    </source>
</evidence>
<protein>
    <recommendedName>
        <fullName evidence="5">Nicotinamide-nucleotide adenylyltransferase</fullName>
        <ecNumber evidence="5">2.7.7.1</ecNumber>
        <ecNumber evidence="5">2.7.7.18</ecNumber>
    </recommendedName>
</protein>
<sequence length="351" mass="38832">MPLQLVSDTYIISRPPSIPPSIFIPAIALDSRLASHSWTLLNNFTHAPLAGAIILPPRTPTISSSAISAHTPRQRLPTPPSHFRLLRHGHSPDSLLAMTPPGYTFPDSRLRRELDNPERDPLILVACGSFSPVHYVHLQMFAMAADYARTETNYEVIGAYLSPVSDAYKKKGLARAHDRVEMCQLAVKAARQPLMVDSWEAQQASYVPTAIVLDHFNYEINELRGGCGGKKVRIALLAGADLVETMGQPNIWSARDLQHILGDFGAFVVERASSNFDQALSNLQEYKDNIHYIPAIISNPMSSTMLRLLLKGNMSIEYHVPREVMDYIEANGLYKDEFVSAGKGKEVTGTS</sequence>
<keyword evidence="2 5" id="KW-0548">Nucleotidyltransferase</keyword>
<evidence type="ECO:0000256" key="4">
    <source>
        <dbReference type="ARBA" id="ARBA00022840"/>
    </source>
</evidence>
<dbReference type="Proteomes" id="UP000689129">
    <property type="component" value="Unassembled WGS sequence"/>
</dbReference>
<evidence type="ECO:0000259" key="6">
    <source>
        <dbReference type="Pfam" id="PF01467"/>
    </source>
</evidence>
<dbReference type="EC" id="2.7.7.18" evidence="5"/>
<dbReference type="InterPro" id="IPR005248">
    <property type="entry name" value="NadD/NMNAT"/>
</dbReference>